<dbReference type="InterPro" id="IPR001031">
    <property type="entry name" value="Thioesterase"/>
</dbReference>
<evidence type="ECO:0000313" key="4">
    <source>
        <dbReference type="Proteomes" id="UP000062788"/>
    </source>
</evidence>
<sequence>MSESSPSLRHAPSEGIARVRLLCFAHAGAGASSFNGWPQYLRPDIHLVKAQLPGREDNNATPPFTEIEPLIAHLLPQLDTLLDRPLAIYGHSMGALVAFEITRALRRHRNVQPVVLFVSGRRAPHKPLRHPFLHRLCDADLVAHLRNMGGTSTDLLDKPKWRDRFLPTMRADLQLSDIYDYRDEPRLACPLYAFLGEEDHEMYREDWESWIDQAAGHFERALLPGGHIFSLPVQALLVARIAEILDSLPLRVGKPPTIPTSDGAIRALDNVSMTP</sequence>
<proteinExistence type="inferred from homology"/>
<protein>
    <recommendedName>
        <fullName evidence="2">Thioesterase domain-containing protein</fullName>
    </recommendedName>
</protein>
<name>A0A103E750_9BURK</name>
<gene>
    <name evidence="3" type="ORF">WS67_05425</name>
</gene>
<dbReference type="GO" id="GO:0008610">
    <property type="term" value="P:lipid biosynthetic process"/>
    <property type="evidence" value="ECO:0007669"/>
    <property type="project" value="TreeGrafter"/>
</dbReference>
<dbReference type="PANTHER" id="PTHR11487:SF0">
    <property type="entry name" value="S-ACYL FATTY ACID SYNTHASE THIOESTERASE, MEDIUM CHAIN"/>
    <property type="match status" value="1"/>
</dbReference>
<dbReference type="SUPFAM" id="SSF53474">
    <property type="entry name" value="alpha/beta-Hydrolases"/>
    <property type="match status" value="1"/>
</dbReference>
<dbReference type="InterPro" id="IPR012223">
    <property type="entry name" value="TEII"/>
</dbReference>
<dbReference type="PANTHER" id="PTHR11487">
    <property type="entry name" value="THIOESTERASE"/>
    <property type="match status" value="1"/>
</dbReference>
<comment type="similarity">
    <text evidence="1">Belongs to the thioesterase family.</text>
</comment>
<evidence type="ECO:0000313" key="3">
    <source>
        <dbReference type="EMBL" id="KVE29296.1"/>
    </source>
</evidence>
<keyword evidence="4" id="KW-1185">Reference proteome</keyword>
<comment type="caution">
    <text evidence="3">The sequence shown here is derived from an EMBL/GenBank/DDBJ whole genome shotgun (WGS) entry which is preliminary data.</text>
</comment>
<evidence type="ECO:0000256" key="1">
    <source>
        <dbReference type="ARBA" id="ARBA00007169"/>
    </source>
</evidence>
<dbReference type="EMBL" id="LOWA01000014">
    <property type="protein sequence ID" value="KVE29296.1"/>
    <property type="molecule type" value="Genomic_DNA"/>
</dbReference>
<organism evidence="3 4">
    <name type="scientific">Burkholderia singularis</name>
    <dbReference type="NCBI Taxonomy" id="1503053"/>
    <lineage>
        <taxon>Bacteria</taxon>
        <taxon>Pseudomonadati</taxon>
        <taxon>Pseudomonadota</taxon>
        <taxon>Betaproteobacteria</taxon>
        <taxon>Burkholderiales</taxon>
        <taxon>Burkholderiaceae</taxon>
        <taxon>Burkholderia</taxon>
        <taxon>pseudomallei group</taxon>
    </lineage>
</organism>
<evidence type="ECO:0000259" key="2">
    <source>
        <dbReference type="Pfam" id="PF00975"/>
    </source>
</evidence>
<feature type="domain" description="Thioesterase" evidence="2">
    <location>
        <begin position="20"/>
        <end position="232"/>
    </location>
</feature>
<dbReference type="Proteomes" id="UP000062788">
    <property type="component" value="Unassembled WGS sequence"/>
</dbReference>
<accession>A0A103E750</accession>
<dbReference type="AlphaFoldDB" id="A0A103E750"/>
<reference evidence="3 4" key="1">
    <citation type="submission" date="2015-11" db="EMBL/GenBank/DDBJ databases">
        <title>Expanding the genomic diversity of Burkholderia species for the development of highly accurate diagnostics.</title>
        <authorList>
            <person name="Sahl J."/>
            <person name="Keim P."/>
            <person name="Wagner D."/>
        </authorList>
    </citation>
    <scope>NUCLEOTIDE SEQUENCE [LARGE SCALE GENOMIC DNA]</scope>
    <source>
        <strain evidence="3 4">TSV85</strain>
    </source>
</reference>
<dbReference type="InterPro" id="IPR029058">
    <property type="entry name" value="AB_hydrolase_fold"/>
</dbReference>
<dbReference type="Pfam" id="PF00975">
    <property type="entry name" value="Thioesterase"/>
    <property type="match status" value="1"/>
</dbReference>
<dbReference type="Gene3D" id="3.40.50.1820">
    <property type="entry name" value="alpha/beta hydrolase"/>
    <property type="match status" value="1"/>
</dbReference>